<gene>
    <name evidence="1" type="ORF">F6J89_19865</name>
</gene>
<evidence type="ECO:0000313" key="1">
    <source>
        <dbReference type="EMBL" id="NER29809.1"/>
    </source>
</evidence>
<proteinExistence type="predicted"/>
<organism evidence="1">
    <name type="scientific">Symploca sp. SIO1C4</name>
    <dbReference type="NCBI Taxonomy" id="2607765"/>
    <lineage>
        <taxon>Bacteria</taxon>
        <taxon>Bacillati</taxon>
        <taxon>Cyanobacteriota</taxon>
        <taxon>Cyanophyceae</taxon>
        <taxon>Coleofasciculales</taxon>
        <taxon>Coleofasciculaceae</taxon>
        <taxon>Symploca</taxon>
    </lineage>
</organism>
<accession>A0A6B3N9P2</accession>
<dbReference type="AlphaFoldDB" id="A0A6B3N9P2"/>
<name>A0A6B3N9P2_9CYAN</name>
<reference evidence="1" key="1">
    <citation type="submission" date="2019-11" db="EMBL/GenBank/DDBJ databases">
        <title>Genomic insights into an expanded diversity of filamentous marine cyanobacteria reveals the extraordinary biosynthetic potential of Moorea and Okeania.</title>
        <authorList>
            <person name="Ferreira Leao T."/>
            <person name="Wang M."/>
            <person name="Moss N."/>
            <person name="Da Silva R."/>
            <person name="Sanders J."/>
            <person name="Nurk S."/>
            <person name="Gurevich A."/>
            <person name="Humphrey G."/>
            <person name="Reher R."/>
            <person name="Zhu Q."/>
            <person name="Belda-Ferre P."/>
            <person name="Glukhov E."/>
            <person name="Rex R."/>
            <person name="Dorrestein P.C."/>
            <person name="Knight R."/>
            <person name="Pevzner P."/>
            <person name="Gerwick W.H."/>
            <person name="Gerwick L."/>
        </authorList>
    </citation>
    <scope>NUCLEOTIDE SEQUENCE</scope>
    <source>
        <strain evidence="1">SIO1C4</strain>
    </source>
</reference>
<protein>
    <submittedName>
        <fullName evidence="1">Uncharacterized protein</fullName>
    </submittedName>
</protein>
<dbReference type="EMBL" id="JAAHFQ010000434">
    <property type="protein sequence ID" value="NER29809.1"/>
    <property type="molecule type" value="Genomic_DNA"/>
</dbReference>
<comment type="caution">
    <text evidence="1">The sequence shown here is derived from an EMBL/GenBank/DDBJ whole genome shotgun (WGS) entry which is preliminary data.</text>
</comment>
<sequence>MSIPTIKTLHFLAITAWSRWSESSSPLQLYTQYSDVPRNDLTPQVKTYPLDTGHREQGKAIAVSLTMPHNLYYFKNMVLTIQGNDLWRPKTMAFYAEDSTGYVYPIVEFMNWPDRKDTTWSTDPNEGVAEIQIFPLILDS</sequence>